<keyword evidence="4" id="KW-0804">Transcription</keyword>
<dbReference type="PANTHER" id="PTHR30537:SF72">
    <property type="entry name" value="LYSR FAMILY TRANSCRIPTIONAL REGULATOR"/>
    <property type="match status" value="1"/>
</dbReference>
<comment type="caution">
    <text evidence="6">The sequence shown here is derived from an EMBL/GenBank/DDBJ whole genome shotgun (WGS) entry which is preliminary data.</text>
</comment>
<keyword evidence="2" id="KW-0805">Transcription regulation</keyword>
<feature type="domain" description="HTH lysR-type" evidence="5">
    <location>
        <begin position="1"/>
        <end position="59"/>
    </location>
</feature>
<dbReference type="Pfam" id="PF00126">
    <property type="entry name" value="HTH_1"/>
    <property type="match status" value="1"/>
</dbReference>
<dbReference type="PANTHER" id="PTHR30537">
    <property type="entry name" value="HTH-TYPE TRANSCRIPTIONAL REGULATOR"/>
    <property type="match status" value="1"/>
</dbReference>
<keyword evidence="7" id="KW-1185">Reference proteome</keyword>
<dbReference type="RefSeq" id="WP_021007886.1">
    <property type="nucleotide sequence ID" value="NZ_JZWI01000002.1"/>
</dbReference>
<dbReference type="SUPFAM" id="SSF53850">
    <property type="entry name" value="Periplasmic binding protein-like II"/>
    <property type="match status" value="1"/>
</dbReference>
<comment type="similarity">
    <text evidence="1">Belongs to the LysR transcriptional regulatory family.</text>
</comment>
<dbReference type="FunFam" id="1.10.10.10:FF:000001">
    <property type="entry name" value="LysR family transcriptional regulator"/>
    <property type="match status" value="1"/>
</dbReference>
<name>A0A0H2MD41_VARPD</name>
<sequence>MDRFDAMQLFTRIVDLGSFTQAAAALDIPRATATHAIKELEARLHVRLLERTTRQVRTTVDGQAFYERCRHLLRELEDAESSLAELAVNPRGRLRIDIHGAPAQAIVLPRIQEFHERYPHIELAVGSGDRLVDLVREGVDCVVRAGEPKDSSLVTRRLALLPQVTCASPGYLAAYGTPTQPSDLARHLAVNFFSASRPEVFPYEFMVDGKLETCMLKDWISVNNADIYKSCAEQGCGIIQVPRFSVESQLREGSLVEILPHTPCPPMVYSVLYPHHRQLSPRVRVFIDWIAQLYAERFGSAAA</sequence>
<evidence type="ECO:0000256" key="4">
    <source>
        <dbReference type="ARBA" id="ARBA00023163"/>
    </source>
</evidence>
<dbReference type="InterPro" id="IPR058163">
    <property type="entry name" value="LysR-type_TF_proteobact-type"/>
</dbReference>
<dbReference type="GO" id="GO:0003700">
    <property type="term" value="F:DNA-binding transcription factor activity"/>
    <property type="evidence" value="ECO:0007669"/>
    <property type="project" value="InterPro"/>
</dbReference>
<dbReference type="PROSITE" id="PS50931">
    <property type="entry name" value="HTH_LYSR"/>
    <property type="match status" value="1"/>
</dbReference>
<dbReference type="InterPro" id="IPR036388">
    <property type="entry name" value="WH-like_DNA-bd_sf"/>
</dbReference>
<evidence type="ECO:0000259" key="5">
    <source>
        <dbReference type="PROSITE" id="PS50931"/>
    </source>
</evidence>
<protein>
    <submittedName>
        <fullName evidence="6">HTH-type transcriptional regulator PgrR</fullName>
    </submittedName>
</protein>
<evidence type="ECO:0000256" key="2">
    <source>
        <dbReference type="ARBA" id="ARBA00023015"/>
    </source>
</evidence>
<dbReference type="GO" id="GO:0006351">
    <property type="term" value="P:DNA-templated transcription"/>
    <property type="evidence" value="ECO:0007669"/>
    <property type="project" value="TreeGrafter"/>
</dbReference>
<dbReference type="Pfam" id="PF03466">
    <property type="entry name" value="LysR_substrate"/>
    <property type="match status" value="1"/>
</dbReference>
<dbReference type="PATRIC" id="fig|34073.19.peg.280"/>
<keyword evidence="3" id="KW-0238">DNA-binding</keyword>
<dbReference type="InterPro" id="IPR036390">
    <property type="entry name" value="WH_DNA-bd_sf"/>
</dbReference>
<dbReference type="InterPro" id="IPR000847">
    <property type="entry name" value="LysR_HTH_N"/>
</dbReference>
<dbReference type="Gene3D" id="1.10.10.10">
    <property type="entry name" value="Winged helix-like DNA-binding domain superfamily/Winged helix DNA-binding domain"/>
    <property type="match status" value="1"/>
</dbReference>
<evidence type="ECO:0000256" key="3">
    <source>
        <dbReference type="ARBA" id="ARBA00023125"/>
    </source>
</evidence>
<organism evidence="6 7">
    <name type="scientific">Variovorax paradoxus</name>
    <dbReference type="NCBI Taxonomy" id="34073"/>
    <lineage>
        <taxon>Bacteria</taxon>
        <taxon>Pseudomonadati</taxon>
        <taxon>Pseudomonadota</taxon>
        <taxon>Betaproteobacteria</taxon>
        <taxon>Burkholderiales</taxon>
        <taxon>Comamonadaceae</taxon>
        <taxon>Variovorax</taxon>
    </lineage>
</organism>
<evidence type="ECO:0000313" key="7">
    <source>
        <dbReference type="Proteomes" id="UP000035170"/>
    </source>
</evidence>
<dbReference type="GO" id="GO:0043565">
    <property type="term" value="F:sequence-specific DNA binding"/>
    <property type="evidence" value="ECO:0007669"/>
    <property type="project" value="TreeGrafter"/>
</dbReference>
<reference evidence="6 7" key="1">
    <citation type="submission" date="2015-03" db="EMBL/GenBank/DDBJ databases">
        <title>Genome sequence of Variovorax paradoxus TBEA6.</title>
        <authorList>
            <person name="Poehlein A."/>
            <person name="Schuldes J."/>
            <person name="Wuebbeler J.H."/>
            <person name="Hiessl S."/>
            <person name="Steinbuechel A."/>
            <person name="Daniel R."/>
        </authorList>
    </citation>
    <scope>NUCLEOTIDE SEQUENCE [LARGE SCALE GENOMIC DNA]</scope>
    <source>
        <strain evidence="6 7">TBEA6</strain>
    </source>
</reference>
<dbReference type="Gene3D" id="3.40.190.290">
    <property type="match status" value="1"/>
</dbReference>
<dbReference type="SUPFAM" id="SSF46785">
    <property type="entry name" value="Winged helix' DNA-binding domain"/>
    <property type="match status" value="1"/>
</dbReference>
<evidence type="ECO:0000313" key="6">
    <source>
        <dbReference type="EMBL" id="KLN58557.1"/>
    </source>
</evidence>
<accession>A0A0H2MD41</accession>
<dbReference type="Proteomes" id="UP000035170">
    <property type="component" value="Unassembled WGS sequence"/>
</dbReference>
<dbReference type="AlphaFoldDB" id="A0A0H2MD41"/>
<dbReference type="InterPro" id="IPR005119">
    <property type="entry name" value="LysR_subst-bd"/>
</dbReference>
<evidence type="ECO:0000256" key="1">
    <source>
        <dbReference type="ARBA" id="ARBA00009437"/>
    </source>
</evidence>
<gene>
    <name evidence="6" type="primary">pgrR1</name>
    <name evidence="6" type="ORF">VPARA_02790</name>
</gene>
<proteinExistence type="inferred from homology"/>
<dbReference type="EMBL" id="JZWI01000002">
    <property type="protein sequence ID" value="KLN58557.1"/>
    <property type="molecule type" value="Genomic_DNA"/>
</dbReference>
<dbReference type="CDD" id="cd08472">
    <property type="entry name" value="PBP2_CrgA_like_3"/>
    <property type="match status" value="1"/>
</dbReference>